<evidence type="ECO:0000313" key="1">
    <source>
        <dbReference type="EMBL" id="BBH01722.1"/>
    </source>
</evidence>
<accession>A0A4Y1RC55</accession>
<dbReference type="EMBL" id="AP019300">
    <property type="protein sequence ID" value="BBH01722.1"/>
    <property type="molecule type" value="Genomic_DNA"/>
</dbReference>
<proteinExistence type="predicted"/>
<evidence type="ECO:0000313" key="2">
    <source>
        <dbReference type="EMBL" id="BBN69757.1"/>
    </source>
</evidence>
<sequence length="42" mass="4928">MASRSSRTHNQYSYSSIHSLRIRPRGSRRIATSFLSSICYHR</sequence>
<dbReference type="EMBL" id="AP021495">
    <property type="protein sequence ID" value="BBN69757.1"/>
    <property type="molecule type" value="Genomic_DNA"/>
</dbReference>
<dbReference type="AlphaFoldDB" id="A0A4Y1RC55"/>
<protein>
    <submittedName>
        <fullName evidence="1">Uncharacterized protein</fullName>
    </submittedName>
</protein>
<organism evidence="1">
    <name type="scientific">Prunus dulcis</name>
    <name type="common">Almond</name>
    <name type="synonym">Amygdalus dulcis</name>
    <dbReference type="NCBI Taxonomy" id="3755"/>
    <lineage>
        <taxon>Eukaryota</taxon>
        <taxon>Viridiplantae</taxon>
        <taxon>Streptophyta</taxon>
        <taxon>Embryophyta</taxon>
        <taxon>Tracheophyta</taxon>
        <taxon>Spermatophyta</taxon>
        <taxon>Magnoliopsida</taxon>
        <taxon>eudicotyledons</taxon>
        <taxon>Gunneridae</taxon>
        <taxon>Pentapetalae</taxon>
        <taxon>rosids</taxon>
        <taxon>fabids</taxon>
        <taxon>Rosales</taxon>
        <taxon>Rosaceae</taxon>
        <taxon>Amygdaloideae</taxon>
        <taxon>Amygdaleae</taxon>
        <taxon>Prunus</taxon>
    </lineage>
</organism>
<reference evidence="1" key="1">
    <citation type="journal article" date="2019" name="Science">
        <title>Mutation of a bHLH transcription factor allowed almond domestication.</title>
        <authorList>
            <person name="Sanchez-Perez R."/>
            <person name="Pavan S."/>
            <person name="Mazzeo R."/>
            <person name="Moldovan C."/>
            <person name="Aiese Cigliano R."/>
            <person name="Del Cueto J."/>
            <person name="Ricciardi F."/>
            <person name="Lotti C."/>
            <person name="Ricciardi L."/>
            <person name="Dicenta F."/>
            <person name="Lopez-Marques R.L."/>
            <person name="Lindberg Moller B."/>
        </authorList>
    </citation>
    <scope>NUCLEOTIDE SEQUENCE</scope>
</reference>
<gene>
    <name evidence="1" type="ORF">Prudu_012086</name>
    <name evidence="2" type="ORF">Prudu_1158S000200</name>
</gene>
<name>A0A4Y1RC55_PRUDU</name>